<dbReference type="Proteomes" id="UP000272942">
    <property type="component" value="Unassembled WGS sequence"/>
</dbReference>
<gene>
    <name evidence="2" type="ORF">ECPE_LOCUS3753</name>
</gene>
<accession>A0A183A9W8</accession>
<evidence type="ECO:0000256" key="1">
    <source>
        <dbReference type="SAM" id="MobiDB-lite"/>
    </source>
</evidence>
<dbReference type="AlphaFoldDB" id="A0A183A9W8"/>
<sequence>MWRDAEHGGGIGAPKNKSKPADPNDHRGLLPPLSPWSFRPWTRRLGAAWRYTLFWLRSTPEVNDTLMLTAGSDSNPSFFRVNAEIPTAQSSQSMVHRRIRSKYGRLVYTPACDGCSKCWPNRIEHLQSTSDLGVSTTPKSESTFSRMFGLSRAKSVGSGLSNQMHQKRLPSDRSHIQNEECGREYTVDLRDTAGVVMTLDGENVRVQIVPTPKGFFSYMRETFSWLRLDSYRANLIDEPQSLRCATVRLYPQITQNEFYWIDNDHFEACPVEVRVRINAIDFYRESCPQPDNCDPSFLESA</sequence>
<organism evidence="4">
    <name type="scientific">Echinostoma caproni</name>
    <dbReference type="NCBI Taxonomy" id="27848"/>
    <lineage>
        <taxon>Eukaryota</taxon>
        <taxon>Metazoa</taxon>
        <taxon>Spiralia</taxon>
        <taxon>Lophotrochozoa</taxon>
        <taxon>Platyhelminthes</taxon>
        <taxon>Trematoda</taxon>
        <taxon>Digenea</taxon>
        <taxon>Plagiorchiida</taxon>
        <taxon>Echinostomata</taxon>
        <taxon>Echinostomatoidea</taxon>
        <taxon>Echinostomatidae</taxon>
        <taxon>Echinostoma</taxon>
    </lineage>
</organism>
<evidence type="ECO:0000313" key="3">
    <source>
        <dbReference type="Proteomes" id="UP000272942"/>
    </source>
</evidence>
<name>A0A183A9W8_9TREM</name>
<evidence type="ECO:0000313" key="2">
    <source>
        <dbReference type="EMBL" id="VDP70471.1"/>
    </source>
</evidence>
<reference evidence="2 3" key="2">
    <citation type="submission" date="2018-11" db="EMBL/GenBank/DDBJ databases">
        <authorList>
            <consortium name="Pathogen Informatics"/>
        </authorList>
    </citation>
    <scope>NUCLEOTIDE SEQUENCE [LARGE SCALE GENOMIC DNA]</scope>
    <source>
        <strain evidence="2 3">Egypt</strain>
    </source>
</reference>
<dbReference type="OrthoDB" id="9979394at2759"/>
<keyword evidence="3" id="KW-1185">Reference proteome</keyword>
<protein>
    <submittedName>
        <fullName evidence="4">Phospholipid scramblase</fullName>
    </submittedName>
</protein>
<proteinExistence type="predicted"/>
<dbReference type="WBParaSite" id="ECPE_0000375601-mRNA-1">
    <property type="protein sequence ID" value="ECPE_0000375601-mRNA-1"/>
    <property type="gene ID" value="ECPE_0000375601"/>
</dbReference>
<reference evidence="4" key="1">
    <citation type="submission" date="2016-06" db="UniProtKB">
        <authorList>
            <consortium name="WormBaseParasite"/>
        </authorList>
    </citation>
    <scope>IDENTIFICATION</scope>
</reference>
<evidence type="ECO:0000313" key="4">
    <source>
        <dbReference type="WBParaSite" id="ECPE_0000375601-mRNA-1"/>
    </source>
</evidence>
<dbReference type="EMBL" id="UZAN01040664">
    <property type="protein sequence ID" value="VDP70471.1"/>
    <property type="molecule type" value="Genomic_DNA"/>
</dbReference>
<feature type="region of interest" description="Disordered" evidence="1">
    <location>
        <begin position="1"/>
        <end position="26"/>
    </location>
</feature>